<dbReference type="GO" id="GO:0006750">
    <property type="term" value="P:glutathione biosynthetic process"/>
    <property type="evidence" value="ECO:0007669"/>
    <property type="project" value="UniProtKB-UniRule"/>
</dbReference>
<dbReference type="UniPathway" id="UPA00142">
    <property type="reaction ID" value="UER00209"/>
</dbReference>
<dbReference type="EC" id="6.3.2.2" evidence="3 10"/>
<dbReference type="Pfam" id="PF03074">
    <property type="entry name" value="GCS"/>
    <property type="match status" value="1"/>
</dbReference>
<evidence type="ECO:0000256" key="2">
    <source>
        <dbReference type="ARBA" id="ARBA00008100"/>
    </source>
</evidence>
<dbReference type="PANTHER" id="PTHR11164:SF0">
    <property type="entry name" value="GLUTAMATE--CYSTEINE LIGASE CATALYTIC SUBUNIT"/>
    <property type="match status" value="1"/>
</dbReference>
<gene>
    <name evidence="11" type="ORF">BSL78_30112</name>
</gene>
<evidence type="ECO:0000256" key="8">
    <source>
        <dbReference type="ARBA" id="ARBA00030585"/>
    </source>
</evidence>
<dbReference type="SUPFAM" id="SSF55931">
    <property type="entry name" value="Glutamine synthetase/guanido kinase"/>
    <property type="match status" value="1"/>
</dbReference>
<evidence type="ECO:0000256" key="10">
    <source>
        <dbReference type="RuleBase" id="RU367135"/>
    </source>
</evidence>
<accession>A0A2G8JBF8</accession>
<dbReference type="OrthoDB" id="7939818at2759"/>
<evidence type="ECO:0000256" key="9">
    <source>
        <dbReference type="ARBA" id="ARBA00032122"/>
    </source>
</evidence>
<dbReference type="STRING" id="307972.A0A2G8JBF8"/>
<evidence type="ECO:0000256" key="6">
    <source>
        <dbReference type="ARBA" id="ARBA00022741"/>
    </source>
</evidence>
<evidence type="ECO:0000256" key="4">
    <source>
        <dbReference type="ARBA" id="ARBA00022598"/>
    </source>
</evidence>
<organism evidence="11 12">
    <name type="scientific">Stichopus japonicus</name>
    <name type="common">Sea cucumber</name>
    <dbReference type="NCBI Taxonomy" id="307972"/>
    <lineage>
        <taxon>Eukaryota</taxon>
        <taxon>Metazoa</taxon>
        <taxon>Echinodermata</taxon>
        <taxon>Eleutherozoa</taxon>
        <taxon>Echinozoa</taxon>
        <taxon>Holothuroidea</taxon>
        <taxon>Aspidochirotacea</taxon>
        <taxon>Aspidochirotida</taxon>
        <taxon>Stichopodidae</taxon>
        <taxon>Apostichopus</taxon>
    </lineage>
</organism>
<dbReference type="EMBL" id="MRZV01002756">
    <property type="protein sequence ID" value="PIK33075.1"/>
    <property type="molecule type" value="Genomic_DNA"/>
</dbReference>
<keyword evidence="4 10" id="KW-0436">Ligase</keyword>
<comment type="caution">
    <text evidence="11">The sequence shown here is derived from an EMBL/GenBank/DDBJ whole genome shotgun (WGS) entry which is preliminary data.</text>
</comment>
<keyword evidence="5 10" id="KW-0317">Glutathione biosynthesis</keyword>
<dbReference type="Gene3D" id="3.30.590.50">
    <property type="match status" value="1"/>
</dbReference>
<protein>
    <recommendedName>
        <fullName evidence="3 10">Glutamate--cysteine ligase</fullName>
        <ecNumber evidence="3 10">6.3.2.2</ecNumber>
    </recommendedName>
    <alternativeName>
        <fullName evidence="9 10">Gamma-ECS</fullName>
    </alternativeName>
    <alternativeName>
        <fullName evidence="8 10">Gamma-glutamylcysteine synthetase</fullName>
    </alternativeName>
</protein>
<keyword evidence="7 10" id="KW-0067">ATP-binding</keyword>
<dbReference type="AlphaFoldDB" id="A0A2G8JBF8"/>
<comment type="similarity">
    <text evidence="2 10">Belongs to the glutamate--cysteine ligase type 3 family.</text>
</comment>
<proteinExistence type="inferred from homology"/>
<dbReference type="InterPro" id="IPR014746">
    <property type="entry name" value="Gln_synth/guanido_kin_cat_dom"/>
</dbReference>
<sequence>PLKNDRFRIPKSRYDSVDSYLSPDNAKFNDTHLVMDEQLCQEMIDGGVDTSLARHVAHLFIRDPVSLFSEKIEQDDENDSDHFENIQSTNWQSMRFKPPPVNSDIGWRVEFRPMEVQLTDFENAAFVVFLVLLTRAILTFKLNFVIPISKVDANMQESHKRDAVRKGKFHFRKELHSKSSNPEDVTAEMDINTIINGGKTEAGTDFPGLIPLVNSYIATLDDADVDTTCTISQYFKLLSDRAAGRLKTTARWMRDFVDSHPSYRHDSVISEEVNYDLIKTIANITKGNMDGAQGLLHTTVSKSVDEIPESLQGTGGVSINGSM</sequence>
<keyword evidence="6 10" id="KW-0547">Nucleotide-binding</keyword>
<evidence type="ECO:0000313" key="12">
    <source>
        <dbReference type="Proteomes" id="UP000230750"/>
    </source>
</evidence>
<dbReference type="InterPro" id="IPR004308">
    <property type="entry name" value="GCS"/>
</dbReference>
<dbReference type="FunFam" id="3.30.590.50:FF:000001">
    <property type="entry name" value="Glutamate-cysteine ligase Gcs1"/>
    <property type="match status" value="1"/>
</dbReference>
<evidence type="ECO:0000313" key="11">
    <source>
        <dbReference type="EMBL" id="PIK33075.1"/>
    </source>
</evidence>
<dbReference type="Proteomes" id="UP000230750">
    <property type="component" value="Unassembled WGS sequence"/>
</dbReference>
<dbReference type="GO" id="GO:0004357">
    <property type="term" value="F:glutamate-cysteine ligase activity"/>
    <property type="evidence" value="ECO:0007669"/>
    <property type="project" value="UniProtKB-UniRule"/>
</dbReference>
<evidence type="ECO:0000256" key="7">
    <source>
        <dbReference type="ARBA" id="ARBA00022840"/>
    </source>
</evidence>
<name>A0A2G8JBF8_STIJA</name>
<comment type="catalytic activity">
    <reaction evidence="10">
        <text>L-cysteine + L-glutamate + ATP = gamma-L-glutamyl-L-cysteine + ADP + phosphate + H(+)</text>
        <dbReference type="Rhea" id="RHEA:13285"/>
        <dbReference type="ChEBI" id="CHEBI:15378"/>
        <dbReference type="ChEBI" id="CHEBI:29985"/>
        <dbReference type="ChEBI" id="CHEBI:30616"/>
        <dbReference type="ChEBI" id="CHEBI:35235"/>
        <dbReference type="ChEBI" id="CHEBI:43474"/>
        <dbReference type="ChEBI" id="CHEBI:58173"/>
        <dbReference type="ChEBI" id="CHEBI:456216"/>
        <dbReference type="EC" id="6.3.2.2"/>
    </reaction>
</comment>
<reference evidence="11 12" key="1">
    <citation type="journal article" date="2017" name="PLoS Biol.">
        <title>The sea cucumber genome provides insights into morphological evolution and visceral regeneration.</title>
        <authorList>
            <person name="Zhang X."/>
            <person name="Sun L."/>
            <person name="Yuan J."/>
            <person name="Sun Y."/>
            <person name="Gao Y."/>
            <person name="Zhang L."/>
            <person name="Li S."/>
            <person name="Dai H."/>
            <person name="Hamel J.F."/>
            <person name="Liu C."/>
            <person name="Yu Y."/>
            <person name="Liu S."/>
            <person name="Lin W."/>
            <person name="Guo K."/>
            <person name="Jin S."/>
            <person name="Xu P."/>
            <person name="Storey K.B."/>
            <person name="Huan P."/>
            <person name="Zhang T."/>
            <person name="Zhou Y."/>
            <person name="Zhang J."/>
            <person name="Lin C."/>
            <person name="Li X."/>
            <person name="Xing L."/>
            <person name="Huo D."/>
            <person name="Sun M."/>
            <person name="Wang L."/>
            <person name="Mercier A."/>
            <person name="Li F."/>
            <person name="Yang H."/>
            <person name="Xiang J."/>
        </authorList>
    </citation>
    <scope>NUCLEOTIDE SEQUENCE [LARGE SCALE GENOMIC DNA]</scope>
    <source>
        <strain evidence="11">Shaxun</strain>
        <tissue evidence="11">Muscle</tissue>
    </source>
</reference>
<comment type="pathway">
    <text evidence="1 10">Sulfur metabolism; glutathione biosynthesis; glutathione from L-cysteine and L-glutamate: step 1/2.</text>
</comment>
<keyword evidence="12" id="KW-1185">Reference proteome</keyword>
<evidence type="ECO:0000256" key="5">
    <source>
        <dbReference type="ARBA" id="ARBA00022684"/>
    </source>
</evidence>
<dbReference type="Gene3D" id="1.10.8.960">
    <property type="match status" value="1"/>
</dbReference>
<evidence type="ECO:0000256" key="3">
    <source>
        <dbReference type="ARBA" id="ARBA00012220"/>
    </source>
</evidence>
<feature type="non-terminal residue" evidence="11">
    <location>
        <position position="1"/>
    </location>
</feature>
<dbReference type="GO" id="GO:0005524">
    <property type="term" value="F:ATP binding"/>
    <property type="evidence" value="ECO:0007669"/>
    <property type="project" value="UniProtKB-UniRule"/>
</dbReference>
<dbReference type="PANTHER" id="PTHR11164">
    <property type="entry name" value="GLUTAMATE CYSTEINE LIGASE"/>
    <property type="match status" value="1"/>
</dbReference>
<evidence type="ECO:0000256" key="1">
    <source>
        <dbReference type="ARBA" id="ARBA00005006"/>
    </source>
</evidence>
<dbReference type="GO" id="GO:0017109">
    <property type="term" value="C:glutamate-cysteine ligase complex"/>
    <property type="evidence" value="ECO:0007669"/>
    <property type="project" value="TreeGrafter"/>
</dbReference>